<dbReference type="InterPro" id="IPR042460">
    <property type="entry name" value="DCN1-like_PONY"/>
</dbReference>
<dbReference type="Proteomes" id="UP001623330">
    <property type="component" value="Unassembled WGS sequence"/>
</dbReference>
<dbReference type="PANTHER" id="PTHR12281">
    <property type="entry name" value="RP42 RELATED"/>
    <property type="match status" value="1"/>
</dbReference>
<name>A0ABR4NRT4_9SACH</name>
<dbReference type="PANTHER" id="PTHR12281:SF31">
    <property type="entry name" value="DCN1-LIKE PROTEIN 3"/>
    <property type="match status" value="1"/>
</dbReference>
<keyword evidence="5" id="KW-1185">Reference proteome</keyword>
<sequence>MVSRHELELLKTFKSLTACSDDKKAKKYMAGNNWNINYALNEYYDKEVGGFTEEHFNNYNFKYPDELVELFKKYAVENTEGNVPSLNIDAEGLIEYIQDLGYKLDDLVTICLAKLLECKSLEDPITEKQFLYFWYNEGCTNLEQMKHKLEDLDAKLVSDWKYFTNIYNYTFEINSDSQQSKGVMETDIAIEYWHLFFEYNRDKLSSLILVNQEQLDLWSKFLKDENKTAIHQDTWQMLLLFFKKYPTIELLKTDYDEAAAWPYTIDEYYEYLEDNRIL</sequence>
<reference evidence="4 5" key="1">
    <citation type="submission" date="2024-05" db="EMBL/GenBank/DDBJ databases">
        <title>Long read based assembly of the Candida bracarensis genome reveals expanded adhesin content.</title>
        <authorList>
            <person name="Marcet-Houben M."/>
            <person name="Ksiezopolska E."/>
            <person name="Gabaldon T."/>
        </authorList>
    </citation>
    <scope>NUCLEOTIDE SEQUENCE [LARGE SCALE GENOMIC DNA]</scope>
    <source>
        <strain evidence="4 5">CBM6</strain>
    </source>
</reference>
<keyword evidence="1" id="KW-0833">Ubl conjugation pathway</keyword>
<feature type="domain" description="DCUN1" evidence="3">
    <location>
        <begin position="62"/>
        <end position="273"/>
    </location>
</feature>
<dbReference type="Pfam" id="PF14555">
    <property type="entry name" value="UBA_4"/>
    <property type="match status" value="1"/>
</dbReference>
<dbReference type="Gene3D" id="1.10.8.10">
    <property type="entry name" value="DNA helicase RuvA subunit, C-terminal domain"/>
    <property type="match status" value="1"/>
</dbReference>
<dbReference type="InterPro" id="IPR009060">
    <property type="entry name" value="UBA-like_sf"/>
</dbReference>
<proteinExistence type="predicted"/>
<dbReference type="InterPro" id="IPR005176">
    <property type="entry name" value="PONY_dom"/>
</dbReference>
<dbReference type="Gene3D" id="1.10.238.200">
    <property type="entry name" value="Cullin, PONY binding domain"/>
    <property type="match status" value="1"/>
</dbReference>
<evidence type="ECO:0000313" key="5">
    <source>
        <dbReference type="Proteomes" id="UP001623330"/>
    </source>
</evidence>
<dbReference type="PROSITE" id="PS51229">
    <property type="entry name" value="DCUN1"/>
    <property type="match status" value="1"/>
</dbReference>
<evidence type="ECO:0000313" key="4">
    <source>
        <dbReference type="EMBL" id="KAL3231056.1"/>
    </source>
</evidence>
<comment type="caution">
    <text evidence="4">The sequence shown here is derived from an EMBL/GenBank/DDBJ whole genome shotgun (WGS) entry which is preliminary data.</text>
</comment>
<protein>
    <recommendedName>
        <fullName evidence="2">Defective in cullin neddylation protein</fullName>
    </recommendedName>
</protein>
<dbReference type="Pfam" id="PF03556">
    <property type="entry name" value="Cullin_binding"/>
    <property type="match status" value="1"/>
</dbReference>
<dbReference type="CDD" id="cd14352">
    <property type="entry name" value="UBA_DCN1"/>
    <property type="match status" value="1"/>
</dbReference>
<dbReference type="SUPFAM" id="SSF46934">
    <property type="entry name" value="UBA-like"/>
    <property type="match status" value="1"/>
</dbReference>
<dbReference type="EMBL" id="JBEVYD010000008">
    <property type="protein sequence ID" value="KAL3231056.1"/>
    <property type="molecule type" value="Genomic_DNA"/>
</dbReference>
<dbReference type="InterPro" id="IPR014764">
    <property type="entry name" value="DCN-prot"/>
</dbReference>
<organism evidence="4 5">
    <name type="scientific">Nakaseomyces bracarensis</name>
    <dbReference type="NCBI Taxonomy" id="273131"/>
    <lineage>
        <taxon>Eukaryota</taxon>
        <taxon>Fungi</taxon>
        <taxon>Dikarya</taxon>
        <taxon>Ascomycota</taxon>
        <taxon>Saccharomycotina</taxon>
        <taxon>Saccharomycetes</taxon>
        <taxon>Saccharomycetales</taxon>
        <taxon>Saccharomycetaceae</taxon>
        <taxon>Nakaseomyces</taxon>
    </lineage>
</organism>
<evidence type="ECO:0000259" key="3">
    <source>
        <dbReference type="PROSITE" id="PS51229"/>
    </source>
</evidence>
<evidence type="ECO:0000256" key="1">
    <source>
        <dbReference type="ARBA" id="ARBA00022786"/>
    </source>
</evidence>
<dbReference type="Gene3D" id="1.10.238.10">
    <property type="entry name" value="EF-hand"/>
    <property type="match status" value="1"/>
</dbReference>
<comment type="function">
    <text evidence="2">Neddylation of cullins play an essential role in the regulation of SCF-type complexes activity.</text>
</comment>
<evidence type="ECO:0000256" key="2">
    <source>
        <dbReference type="RuleBase" id="RU410713"/>
    </source>
</evidence>
<accession>A0ABR4NRT4</accession>
<gene>
    <name evidence="4" type="ORF">RNJ44_00695</name>
</gene>